<proteinExistence type="inferred from homology"/>
<sequence>MPARAAALVDLLRSNAQRADAERRVPEENIQALADAGLFKISVPRRFGGHEADFRTFLEVSSTLGQGCGSTAWAATLINVCGWLIGLYPDQAQRDVLEADPDARICGVVAPSSTSVHTEGGLRVTGSWGFASGSLHSQWAMLGVPVVNAEGQQIDQGLALIPMSDLSIKDTWYVAGMRGTGSNTLIAEDVFVPSHRILSVPAAIGGDYPTEHKDEALYRSAFVPVLALVLVGPQLGLVQGAMEMVLTSLAKGRPINYSFYERSVESGSTQINMAEAQSLIDTARLHMRRAATDIDEASQSPDYLDVKVRARVKMDVGVVARRSREAMDLLLSVQGAGSFAEASLLQLKWRDLETGSRHAVVNPALASEAYGRSLLDVPEQVTPLI</sequence>
<dbReference type="EMBL" id="JBAPLU010000007">
    <property type="protein sequence ID" value="MEI4271954.1"/>
    <property type="molecule type" value="Genomic_DNA"/>
</dbReference>
<dbReference type="SUPFAM" id="SSF56645">
    <property type="entry name" value="Acyl-CoA dehydrogenase NM domain-like"/>
    <property type="match status" value="1"/>
</dbReference>
<dbReference type="InterPro" id="IPR050741">
    <property type="entry name" value="Acyl-CoA_dehydrogenase"/>
</dbReference>
<dbReference type="InterPro" id="IPR046373">
    <property type="entry name" value="Acyl-CoA_Oxase/DH_mid-dom_sf"/>
</dbReference>
<evidence type="ECO:0000259" key="3">
    <source>
        <dbReference type="Pfam" id="PF02771"/>
    </source>
</evidence>
<evidence type="ECO:0000256" key="2">
    <source>
        <dbReference type="ARBA" id="ARBA00049661"/>
    </source>
</evidence>
<dbReference type="InterPro" id="IPR013786">
    <property type="entry name" value="AcylCoA_DH/ox_N"/>
</dbReference>
<evidence type="ECO:0000313" key="5">
    <source>
        <dbReference type="EMBL" id="MEI4271954.1"/>
    </source>
</evidence>
<dbReference type="Gene3D" id="1.10.540.10">
    <property type="entry name" value="Acyl-CoA dehydrogenase/oxidase, N-terminal domain"/>
    <property type="match status" value="1"/>
</dbReference>
<gene>
    <name evidence="5" type="ORF">TEK04_09485</name>
</gene>
<protein>
    <submittedName>
        <fullName evidence="5">Acyl-CoA dehydrogenase family protein</fullName>
    </submittedName>
</protein>
<dbReference type="Pfam" id="PF08028">
    <property type="entry name" value="Acyl-CoA_dh_2"/>
    <property type="match status" value="1"/>
</dbReference>
<feature type="domain" description="Acyl-CoA dehydrogenase C-terminal" evidence="4">
    <location>
        <begin position="229"/>
        <end position="363"/>
    </location>
</feature>
<keyword evidence="1" id="KW-0560">Oxidoreductase</keyword>
<dbReference type="InterPro" id="IPR013107">
    <property type="entry name" value="Acyl-CoA_DH_C"/>
</dbReference>
<evidence type="ECO:0000256" key="1">
    <source>
        <dbReference type="ARBA" id="ARBA00023002"/>
    </source>
</evidence>
<dbReference type="Gene3D" id="1.20.140.10">
    <property type="entry name" value="Butyryl-CoA Dehydrogenase, subunit A, domain 3"/>
    <property type="match status" value="1"/>
</dbReference>
<dbReference type="PIRSF" id="PIRSF016578">
    <property type="entry name" value="HsaA"/>
    <property type="match status" value="1"/>
</dbReference>
<comment type="caution">
    <text evidence="5">The sequence shown here is derived from an EMBL/GenBank/DDBJ whole genome shotgun (WGS) entry which is preliminary data.</text>
</comment>
<dbReference type="PANTHER" id="PTHR48083">
    <property type="entry name" value="MEDIUM-CHAIN SPECIFIC ACYL-COA DEHYDROGENASE, MITOCHONDRIAL-RELATED"/>
    <property type="match status" value="1"/>
</dbReference>
<reference evidence="5 6" key="1">
    <citation type="submission" date="2024-03" db="EMBL/GenBank/DDBJ databases">
        <title>Draft genome sequence of Klenkia sp. LSe6-5.</title>
        <authorList>
            <person name="Duangmal K."/>
            <person name="Chantavorakit T."/>
        </authorList>
    </citation>
    <scope>NUCLEOTIDE SEQUENCE [LARGE SCALE GENOMIC DNA]</scope>
    <source>
        <strain evidence="5 6">LSe6-5</strain>
    </source>
</reference>
<dbReference type="InterPro" id="IPR037069">
    <property type="entry name" value="AcylCoA_DH/ox_N_sf"/>
</dbReference>
<dbReference type="RefSeq" id="WP_336404090.1">
    <property type="nucleotide sequence ID" value="NZ_JBAPLU010000007.1"/>
</dbReference>
<dbReference type="SUPFAM" id="SSF47203">
    <property type="entry name" value="Acyl-CoA dehydrogenase C-terminal domain-like"/>
    <property type="match status" value="1"/>
</dbReference>
<dbReference type="InterPro" id="IPR009100">
    <property type="entry name" value="AcylCoA_DH/oxidase_NM_dom_sf"/>
</dbReference>
<organism evidence="5 6">
    <name type="scientific">Klenkia sesuvii</name>
    <dbReference type="NCBI Taxonomy" id="3103137"/>
    <lineage>
        <taxon>Bacteria</taxon>
        <taxon>Bacillati</taxon>
        <taxon>Actinomycetota</taxon>
        <taxon>Actinomycetes</taxon>
        <taxon>Geodermatophilales</taxon>
        <taxon>Geodermatophilaceae</taxon>
        <taxon>Klenkia</taxon>
    </lineage>
</organism>
<dbReference type="Gene3D" id="2.40.110.10">
    <property type="entry name" value="Butyryl-CoA Dehydrogenase, subunit A, domain 2"/>
    <property type="match status" value="1"/>
</dbReference>
<evidence type="ECO:0000259" key="4">
    <source>
        <dbReference type="Pfam" id="PF08028"/>
    </source>
</evidence>
<evidence type="ECO:0000313" key="6">
    <source>
        <dbReference type="Proteomes" id="UP001361570"/>
    </source>
</evidence>
<dbReference type="Pfam" id="PF02771">
    <property type="entry name" value="Acyl-CoA_dh_N"/>
    <property type="match status" value="1"/>
</dbReference>
<name>A0ABU8DV68_9ACTN</name>
<dbReference type="InterPro" id="IPR036250">
    <property type="entry name" value="AcylCo_DH-like_C"/>
</dbReference>
<accession>A0ABU8DV68</accession>
<dbReference type="PANTHER" id="PTHR48083:SF19">
    <property type="entry name" value="FLAVIN-DEPENDENT MONOOXYGENASE, OXYGENASE SUBUNIT HSAA"/>
    <property type="match status" value="1"/>
</dbReference>
<keyword evidence="6" id="KW-1185">Reference proteome</keyword>
<comment type="similarity">
    <text evidence="2">Belongs to the HpaH/HsaA monooxygenase family.</text>
</comment>
<dbReference type="Proteomes" id="UP001361570">
    <property type="component" value="Unassembled WGS sequence"/>
</dbReference>
<feature type="domain" description="Acyl-CoA dehydrogenase/oxidase N-terminal" evidence="3">
    <location>
        <begin position="12"/>
        <end position="95"/>
    </location>
</feature>